<comment type="caution">
    <text evidence="3">The sequence shown here is derived from an EMBL/GenBank/DDBJ whole genome shotgun (WGS) entry which is preliminary data.</text>
</comment>
<gene>
    <name evidence="3" type="ORF">HV832_16785</name>
</gene>
<dbReference type="InterPro" id="IPR007159">
    <property type="entry name" value="SpoVT-AbrB_dom"/>
</dbReference>
<organism evidence="3 4">
    <name type="scientific">Undibacterium oligocarboniphilum</name>
    <dbReference type="NCBI Taxonomy" id="666702"/>
    <lineage>
        <taxon>Bacteria</taxon>
        <taxon>Pseudomonadati</taxon>
        <taxon>Pseudomonadota</taxon>
        <taxon>Betaproteobacteria</taxon>
        <taxon>Burkholderiales</taxon>
        <taxon>Oxalobacteraceae</taxon>
        <taxon>Undibacterium</taxon>
    </lineage>
</organism>
<dbReference type="AlphaFoldDB" id="A0A850QTZ8"/>
<dbReference type="InterPro" id="IPR037914">
    <property type="entry name" value="SpoVT-AbrB_sf"/>
</dbReference>
<sequence>MKTAIRKMGNSQGVLIPKPFLTQIGMEMGDVDIDIENDAIVIRKLAKKPRDGWAEFSKTIAAAGDDKLVMPEFSNEEDKELVW</sequence>
<dbReference type="Gene3D" id="2.10.260.10">
    <property type="match status" value="1"/>
</dbReference>
<accession>A0A850QTZ8</accession>
<evidence type="ECO:0000259" key="2">
    <source>
        <dbReference type="PROSITE" id="PS51740"/>
    </source>
</evidence>
<keyword evidence="1 3" id="KW-0238">DNA-binding</keyword>
<name>A0A850QTZ8_9BURK</name>
<evidence type="ECO:0000313" key="4">
    <source>
        <dbReference type="Proteomes" id="UP000588051"/>
    </source>
</evidence>
<keyword evidence="4" id="KW-1185">Reference proteome</keyword>
<dbReference type="SUPFAM" id="SSF89447">
    <property type="entry name" value="AbrB/MazE/MraZ-like"/>
    <property type="match status" value="1"/>
</dbReference>
<dbReference type="EMBL" id="JABXYJ010000017">
    <property type="protein sequence ID" value="NVO79476.1"/>
    <property type="molecule type" value="Genomic_DNA"/>
</dbReference>
<evidence type="ECO:0000313" key="3">
    <source>
        <dbReference type="EMBL" id="NVO79476.1"/>
    </source>
</evidence>
<dbReference type="PROSITE" id="PS51740">
    <property type="entry name" value="SPOVT_ABRB"/>
    <property type="match status" value="1"/>
</dbReference>
<dbReference type="RefSeq" id="WP_176805201.1">
    <property type="nucleotide sequence ID" value="NZ_JABXYJ010000017.1"/>
</dbReference>
<dbReference type="SMART" id="SM00966">
    <property type="entry name" value="SpoVT_AbrB"/>
    <property type="match status" value="1"/>
</dbReference>
<proteinExistence type="predicted"/>
<protein>
    <submittedName>
        <fullName evidence="3">AbrB/MazE/SpoVT family DNA-binding domain-containing protein</fullName>
    </submittedName>
</protein>
<reference evidence="3 4" key="1">
    <citation type="submission" date="2020-06" db="EMBL/GenBank/DDBJ databases">
        <authorList>
            <person name="Qiu C."/>
            <person name="Liu Z."/>
        </authorList>
    </citation>
    <scope>NUCLEOTIDE SEQUENCE [LARGE SCALE GENOMIC DNA]</scope>
    <source>
        <strain evidence="3 4">EM 1</strain>
    </source>
</reference>
<feature type="domain" description="SpoVT-AbrB" evidence="2">
    <location>
        <begin position="3"/>
        <end position="47"/>
    </location>
</feature>
<evidence type="ECO:0000256" key="1">
    <source>
        <dbReference type="PROSITE-ProRule" id="PRU01076"/>
    </source>
</evidence>
<dbReference type="GO" id="GO:0003677">
    <property type="term" value="F:DNA binding"/>
    <property type="evidence" value="ECO:0007669"/>
    <property type="project" value="UniProtKB-UniRule"/>
</dbReference>
<dbReference type="Proteomes" id="UP000588051">
    <property type="component" value="Unassembled WGS sequence"/>
</dbReference>